<feature type="region of interest" description="Disordered" evidence="1">
    <location>
        <begin position="133"/>
        <end position="156"/>
    </location>
</feature>
<feature type="region of interest" description="Disordered" evidence="1">
    <location>
        <begin position="228"/>
        <end position="249"/>
    </location>
</feature>
<name>A0AB34KLL8_9PEZI</name>
<accession>A0AB34KLL8</accession>
<dbReference type="RefSeq" id="XP_069228751.1">
    <property type="nucleotide sequence ID" value="XM_069374623.1"/>
</dbReference>
<dbReference type="Gene3D" id="3.30.70.100">
    <property type="match status" value="1"/>
</dbReference>
<dbReference type="GeneID" id="96007461"/>
<feature type="compositionally biased region" description="Low complexity" evidence="1">
    <location>
        <begin position="142"/>
        <end position="156"/>
    </location>
</feature>
<sequence>MIDCTVHLLSLDSSLSSKDAATLLSKALSTPTTTNPLLVTGIPHGWIHKPHVQDAALLLAHDWHLFALTSPPPNTPLNLTATNNSILAHATIAISIPETQYTALLTTRNSPPTPLPTTPPLPAAWHNPQTNTLSIPPSAIAPKTTTNPTSTTRPAPGTLNLDSEMASFLSSLLPSPASQTPISLFNLFQYARADSTTHDAYMSQFKSTFGDSAGASVKFMGPVKSPLALSVSPPSSSEGEGQNQAARGQGWQDANLVQYDSVWHYAWMLSTGEYAELNRGKVEGLADTGILGVGEWEVWGL</sequence>
<protein>
    <submittedName>
        <fullName evidence="2">Uncharacterized protein</fullName>
    </submittedName>
</protein>
<dbReference type="EMBL" id="JAAQHG020000018">
    <property type="protein sequence ID" value="KAL1585645.1"/>
    <property type="molecule type" value="Genomic_DNA"/>
</dbReference>
<dbReference type="AlphaFoldDB" id="A0AB34KLL8"/>
<gene>
    <name evidence="2" type="ORF">WHR41_06018</name>
</gene>
<comment type="caution">
    <text evidence="2">The sequence shown here is derived from an EMBL/GenBank/DDBJ whole genome shotgun (WGS) entry which is preliminary data.</text>
</comment>
<evidence type="ECO:0000313" key="3">
    <source>
        <dbReference type="Proteomes" id="UP000803884"/>
    </source>
</evidence>
<dbReference type="Proteomes" id="UP000803884">
    <property type="component" value="Unassembled WGS sequence"/>
</dbReference>
<evidence type="ECO:0000256" key="1">
    <source>
        <dbReference type="SAM" id="MobiDB-lite"/>
    </source>
</evidence>
<organism evidence="2 3">
    <name type="scientific">Cladosporium halotolerans</name>
    <dbReference type="NCBI Taxonomy" id="1052096"/>
    <lineage>
        <taxon>Eukaryota</taxon>
        <taxon>Fungi</taxon>
        <taxon>Dikarya</taxon>
        <taxon>Ascomycota</taxon>
        <taxon>Pezizomycotina</taxon>
        <taxon>Dothideomycetes</taxon>
        <taxon>Dothideomycetidae</taxon>
        <taxon>Cladosporiales</taxon>
        <taxon>Cladosporiaceae</taxon>
        <taxon>Cladosporium</taxon>
    </lineage>
</organism>
<evidence type="ECO:0000313" key="2">
    <source>
        <dbReference type="EMBL" id="KAL1585645.1"/>
    </source>
</evidence>
<dbReference type="PANTHER" id="PTHR40257">
    <property type="match status" value="1"/>
</dbReference>
<feature type="compositionally biased region" description="Low complexity" evidence="1">
    <location>
        <begin position="228"/>
        <end position="237"/>
    </location>
</feature>
<dbReference type="PANTHER" id="PTHR40257:SF1">
    <property type="entry name" value="DUF1330 DOMAIN-CONTAINING PROTEIN"/>
    <property type="match status" value="1"/>
</dbReference>
<reference evidence="2 3" key="1">
    <citation type="journal article" date="2020" name="Microbiol. Resour. Announc.">
        <title>Draft Genome Sequence of a Cladosporium Species Isolated from the Mesophotic Ascidian Didemnum maculosum.</title>
        <authorList>
            <person name="Gioti A."/>
            <person name="Siaperas R."/>
            <person name="Nikolaivits E."/>
            <person name="Le Goff G."/>
            <person name="Ouazzani J."/>
            <person name="Kotoulas G."/>
            <person name="Topakas E."/>
        </authorList>
    </citation>
    <scope>NUCLEOTIDE SEQUENCE [LARGE SCALE GENOMIC DNA]</scope>
    <source>
        <strain evidence="2 3">TM138-S3</strain>
    </source>
</reference>
<keyword evidence="3" id="KW-1185">Reference proteome</keyword>
<proteinExistence type="predicted"/>